<dbReference type="GeneID" id="33357356"/>
<dbReference type="SUPFAM" id="SSF109859">
    <property type="entry name" value="NblA-like"/>
    <property type="match status" value="1"/>
</dbReference>
<dbReference type="Pfam" id="PF04485">
    <property type="entry name" value="NblA"/>
    <property type="match status" value="1"/>
</dbReference>
<comment type="similarity">
    <text evidence="1">Belongs to the ycf18/nblA family.</text>
</comment>
<dbReference type="AlphaFoldDB" id="A0A1Z1MER9"/>
<dbReference type="InterPro" id="IPR036904">
    <property type="entry name" value="NblA_sf"/>
</dbReference>
<protein>
    <recommendedName>
        <fullName evidence="2">Uncharacterized protein ycf18</fullName>
    </recommendedName>
</protein>
<evidence type="ECO:0000256" key="2">
    <source>
        <dbReference type="ARBA" id="ARBA00021553"/>
    </source>
</evidence>
<evidence type="ECO:0000313" key="3">
    <source>
        <dbReference type="EMBL" id="ARW64325.1"/>
    </source>
</evidence>
<keyword evidence="3" id="KW-0934">Plastid</keyword>
<accession>A0A1Z1MER9</accession>
<gene>
    <name evidence="3" type="primary">nblA</name>
</gene>
<proteinExistence type="inferred from homology"/>
<name>A0A1Z1MER9_9FLOR</name>
<evidence type="ECO:0000256" key="1">
    <source>
        <dbReference type="ARBA" id="ARBA00008091"/>
    </source>
</evidence>
<keyword evidence="3" id="KW-0150">Chloroplast</keyword>
<sequence>MNQLDLEQEFQIIIYLKEIKYFNENRIKKYLIKILEKMMIKDNMIKYYVKKSIW</sequence>
<dbReference type="Gene3D" id="1.10.287.670">
    <property type="entry name" value="Phycobilisome degradation protein NblA"/>
    <property type="match status" value="1"/>
</dbReference>
<dbReference type="EMBL" id="MF101432">
    <property type="protein sequence ID" value="ARW64325.1"/>
    <property type="molecule type" value="Genomic_DNA"/>
</dbReference>
<reference evidence="3" key="1">
    <citation type="journal article" date="2017" name="J. Phycol.">
        <title>Analysis of chloroplast genomes and a supermatrix inform reclassification of the Rhodomelaceae (Rhodophyta).</title>
        <authorList>
            <person name="Diaz-Tapia P."/>
            <person name="Maggs C.A."/>
            <person name="West J.A."/>
            <person name="Verbruggen H."/>
        </authorList>
    </citation>
    <scope>NUCLEOTIDE SEQUENCE</scope>
    <source>
        <strain evidence="3">PD763</strain>
    </source>
</reference>
<organism evidence="3">
    <name type="scientific">Polysiphonia infestans</name>
    <dbReference type="NCBI Taxonomy" id="2006978"/>
    <lineage>
        <taxon>Eukaryota</taxon>
        <taxon>Rhodophyta</taxon>
        <taxon>Florideophyceae</taxon>
        <taxon>Rhodymeniophycidae</taxon>
        <taxon>Ceramiales</taxon>
        <taxon>Rhodomelaceae</taxon>
        <taxon>Polysiphonioideae</taxon>
        <taxon>Polysiphonia</taxon>
    </lineage>
</organism>
<dbReference type="InterPro" id="IPR007574">
    <property type="entry name" value="NblA"/>
</dbReference>
<dbReference type="RefSeq" id="YP_009395345.1">
    <property type="nucleotide sequence ID" value="NC_035277.1"/>
</dbReference>
<geneLocation type="chloroplast" evidence="3"/>